<accession>A0ABU1MXI5</accession>
<comment type="caution">
    <text evidence="2">The sequence shown here is derived from an EMBL/GenBank/DDBJ whole genome shotgun (WGS) entry which is preliminary data.</text>
</comment>
<dbReference type="Proteomes" id="UP001262754">
    <property type="component" value="Unassembled WGS sequence"/>
</dbReference>
<dbReference type="PANTHER" id="PTHR35010">
    <property type="entry name" value="BLL4672 PROTEIN-RELATED"/>
    <property type="match status" value="1"/>
</dbReference>
<dbReference type="InterPro" id="IPR001387">
    <property type="entry name" value="Cro/C1-type_HTH"/>
</dbReference>
<evidence type="ECO:0000313" key="2">
    <source>
        <dbReference type="EMBL" id="MDR6530890.1"/>
    </source>
</evidence>
<protein>
    <submittedName>
        <fullName evidence="2">Transcriptional regulator with XRE-family HTH domain</fullName>
    </submittedName>
</protein>
<evidence type="ECO:0000313" key="3">
    <source>
        <dbReference type="Proteomes" id="UP001262754"/>
    </source>
</evidence>
<dbReference type="InterPro" id="IPR041413">
    <property type="entry name" value="MLTR_LBD"/>
</dbReference>
<keyword evidence="3" id="KW-1185">Reference proteome</keyword>
<dbReference type="InterPro" id="IPR010982">
    <property type="entry name" value="Lambda_DNA-bd_dom_sf"/>
</dbReference>
<dbReference type="PROSITE" id="PS50943">
    <property type="entry name" value="HTH_CROC1"/>
    <property type="match status" value="1"/>
</dbReference>
<feature type="domain" description="HTH cro/C1-type" evidence="1">
    <location>
        <begin position="1"/>
        <end position="46"/>
    </location>
</feature>
<dbReference type="SUPFAM" id="SSF47413">
    <property type="entry name" value="lambda repressor-like DNA-binding domains"/>
    <property type="match status" value="1"/>
</dbReference>
<sequence length="244" mass="27576">MSQMDLALEAGISTRHLSYVETGKARPSRELIALLAGALDMPMRDRNALLVVAGYAPAYRETALTDPQMALMRRAIAFILAQQEPYPAFVVNRRWDVLMANQGLGRVFGWLRDGVQPHGNIMHQVFDPTDMRPFVENWEEVAGDLIRHLHHEAATDRTSRALLDEVLAYPDVPARWERRELGATPLPLMTVTFRKGDRRLTFFSTLTTFGTSRDITLEELRVECMFPADDETAAFCKALADQDT</sequence>
<dbReference type="CDD" id="cd00093">
    <property type="entry name" value="HTH_XRE"/>
    <property type="match status" value="1"/>
</dbReference>
<dbReference type="Gene3D" id="1.10.260.40">
    <property type="entry name" value="lambda repressor-like DNA-binding domains"/>
    <property type="match status" value="1"/>
</dbReference>
<dbReference type="EMBL" id="JAVDRL010000004">
    <property type="protein sequence ID" value="MDR6530890.1"/>
    <property type="molecule type" value="Genomic_DNA"/>
</dbReference>
<reference evidence="2 3" key="1">
    <citation type="submission" date="2023-07" db="EMBL/GenBank/DDBJ databases">
        <title>Sorghum-associated microbial communities from plants grown in Nebraska, USA.</title>
        <authorList>
            <person name="Schachtman D."/>
        </authorList>
    </citation>
    <scope>NUCLEOTIDE SEQUENCE [LARGE SCALE GENOMIC DNA]</scope>
    <source>
        <strain evidence="2 3">DS2154</strain>
    </source>
</reference>
<dbReference type="Gene3D" id="3.30.450.180">
    <property type="match status" value="1"/>
</dbReference>
<name>A0ABU1MXI5_9CAUL</name>
<organism evidence="2 3">
    <name type="scientific">Caulobacter rhizosphaerae</name>
    <dbReference type="NCBI Taxonomy" id="2010972"/>
    <lineage>
        <taxon>Bacteria</taxon>
        <taxon>Pseudomonadati</taxon>
        <taxon>Pseudomonadota</taxon>
        <taxon>Alphaproteobacteria</taxon>
        <taxon>Caulobacterales</taxon>
        <taxon>Caulobacteraceae</taxon>
        <taxon>Caulobacter</taxon>
    </lineage>
</organism>
<dbReference type="Pfam" id="PF01381">
    <property type="entry name" value="HTH_3"/>
    <property type="match status" value="1"/>
</dbReference>
<proteinExistence type="predicted"/>
<dbReference type="Pfam" id="PF17765">
    <property type="entry name" value="MLTR_LBD"/>
    <property type="match status" value="1"/>
</dbReference>
<evidence type="ECO:0000259" key="1">
    <source>
        <dbReference type="PROSITE" id="PS50943"/>
    </source>
</evidence>
<dbReference type="PANTHER" id="PTHR35010:SF4">
    <property type="entry name" value="BLL5781 PROTEIN"/>
    <property type="match status" value="1"/>
</dbReference>
<gene>
    <name evidence="2" type="ORF">J2800_001629</name>
</gene>